<evidence type="ECO:0000259" key="4">
    <source>
        <dbReference type="PROSITE" id="PS50104"/>
    </source>
</evidence>
<dbReference type="PRINTS" id="PR00364">
    <property type="entry name" value="DISEASERSIST"/>
</dbReference>
<dbReference type="SUPFAM" id="SSF52200">
    <property type="entry name" value="Toll/Interleukin receptor TIR domain"/>
    <property type="match status" value="1"/>
</dbReference>
<keyword evidence="1" id="KW-0433">Leucine-rich repeat</keyword>
<protein>
    <recommendedName>
        <fullName evidence="4">TIR domain-containing protein</fullName>
    </recommendedName>
</protein>
<dbReference type="InterPro" id="IPR001611">
    <property type="entry name" value="Leu-rich_rpt"/>
</dbReference>
<dbReference type="Pfam" id="PF07725">
    <property type="entry name" value="LRR_3"/>
    <property type="match status" value="1"/>
</dbReference>
<keyword evidence="3" id="KW-0520">NAD</keyword>
<dbReference type="SUPFAM" id="SSF52540">
    <property type="entry name" value="P-loop containing nucleoside triphosphate hydrolases"/>
    <property type="match status" value="1"/>
</dbReference>
<dbReference type="Gene3D" id="1.10.8.430">
    <property type="entry name" value="Helical domain of apoptotic protease-activating factors"/>
    <property type="match status" value="1"/>
</dbReference>
<evidence type="ECO:0000256" key="2">
    <source>
        <dbReference type="ARBA" id="ARBA00022737"/>
    </source>
</evidence>
<dbReference type="PANTHER" id="PTHR11017">
    <property type="entry name" value="LEUCINE-RICH REPEAT-CONTAINING PROTEIN"/>
    <property type="match status" value="1"/>
</dbReference>
<organism evidence="5 6">
    <name type="scientific">Phaseolus coccineus</name>
    <name type="common">Scarlet runner bean</name>
    <name type="synonym">Phaseolus multiflorus</name>
    <dbReference type="NCBI Taxonomy" id="3886"/>
    <lineage>
        <taxon>Eukaryota</taxon>
        <taxon>Viridiplantae</taxon>
        <taxon>Streptophyta</taxon>
        <taxon>Embryophyta</taxon>
        <taxon>Tracheophyta</taxon>
        <taxon>Spermatophyta</taxon>
        <taxon>Magnoliopsida</taxon>
        <taxon>eudicotyledons</taxon>
        <taxon>Gunneridae</taxon>
        <taxon>Pentapetalae</taxon>
        <taxon>rosids</taxon>
        <taxon>fabids</taxon>
        <taxon>Fabales</taxon>
        <taxon>Fabaceae</taxon>
        <taxon>Papilionoideae</taxon>
        <taxon>50 kb inversion clade</taxon>
        <taxon>NPAAA clade</taxon>
        <taxon>indigoferoid/millettioid clade</taxon>
        <taxon>Phaseoleae</taxon>
        <taxon>Phaseolus</taxon>
    </lineage>
</organism>
<feature type="domain" description="TIR" evidence="4">
    <location>
        <begin position="44"/>
        <end position="210"/>
    </location>
</feature>
<dbReference type="InterPro" id="IPR058192">
    <property type="entry name" value="WHD_ROQ1-like"/>
</dbReference>
<dbReference type="InterPro" id="IPR042197">
    <property type="entry name" value="Apaf_helical"/>
</dbReference>
<dbReference type="PANTHER" id="PTHR11017:SF290">
    <property type="entry name" value="ADP-RIBOSYL CYCLASE_CYCLIC ADP-RIBOSE HYDROLASE"/>
    <property type="match status" value="1"/>
</dbReference>
<name>A0AAN9LG54_PHACN</name>
<keyword evidence="2" id="KW-0677">Repeat</keyword>
<dbReference type="FunFam" id="3.40.50.10140:FF:000007">
    <property type="entry name" value="Disease resistance protein (TIR-NBS-LRR class)"/>
    <property type="match status" value="1"/>
</dbReference>
<dbReference type="InterPro" id="IPR027417">
    <property type="entry name" value="P-loop_NTPase"/>
</dbReference>
<dbReference type="SUPFAM" id="SSF52058">
    <property type="entry name" value="L domain-like"/>
    <property type="match status" value="1"/>
</dbReference>
<dbReference type="InterPro" id="IPR002182">
    <property type="entry name" value="NB-ARC"/>
</dbReference>
<dbReference type="Proteomes" id="UP001374584">
    <property type="component" value="Unassembled WGS sequence"/>
</dbReference>
<dbReference type="InterPro" id="IPR035897">
    <property type="entry name" value="Toll_tir_struct_dom_sf"/>
</dbReference>
<dbReference type="AlphaFoldDB" id="A0AAN9LG54"/>
<dbReference type="Pfam" id="PF23282">
    <property type="entry name" value="WHD_ROQ1"/>
    <property type="match status" value="1"/>
</dbReference>
<evidence type="ECO:0000313" key="5">
    <source>
        <dbReference type="EMBL" id="KAK7335410.1"/>
    </source>
</evidence>
<dbReference type="Pfam" id="PF13855">
    <property type="entry name" value="LRR_8"/>
    <property type="match status" value="1"/>
</dbReference>
<keyword evidence="6" id="KW-1185">Reference proteome</keyword>
<evidence type="ECO:0000313" key="6">
    <source>
        <dbReference type="Proteomes" id="UP001374584"/>
    </source>
</evidence>
<accession>A0AAN9LG54</accession>
<evidence type="ECO:0000256" key="1">
    <source>
        <dbReference type="ARBA" id="ARBA00022614"/>
    </source>
</evidence>
<comment type="caution">
    <text evidence="5">The sequence shown here is derived from an EMBL/GenBank/DDBJ whole genome shotgun (WGS) entry which is preliminary data.</text>
</comment>
<dbReference type="GO" id="GO:0043531">
    <property type="term" value="F:ADP binding"/>
    <property type="evidence" value="ECO:0007669"/>
    <property type="project" value="InterPro"/>
</dbReference>
<dbReference type="InterPro" id="IPR011713">
    <property type="entry name" value="Leu-rich_rpt_3"/>
</dbReference>
<dbReference type="InterPro" id="IPR000157">
    <property type="entry name" value="TIR_dom"/>
</dbReference>
<dbReference type="GO" id="GO:0006952">
    <property type="term" value="P:defense response"/>
    <property type="evidence" value="ECO:0007669"/>
    <property type="project" value="InterPro"/>
</dbReference>
<sequence>MLKKKSGMRWFWSQCCGQSSSSTVTSSESASSSNVSDTIQNQEYRYDVFISFRGPDTRNSFVDHLFSHLLRKGIFVFKDDLQLRKGESISSQLPQAIRGSRISIIVFSQDYPSSSWCLDEMATIAYCQQQSNQTVFPVFYHVDPSHVRHQNGVYEKTFDSLRQKFKADPDKVYRWERAMNEFGKLAGWDVKNKSESEVIEEIVQKVIKELGHKFSGFVDDLIGIQPHVQALEDKLRLSSNNDDVQVLGIWGMNGIGKTTHAAVLYDKISHRFDASCFIEDVSKLYRDGGHTAVQKQIIYQTLHENNLDMRSPIEISGIVRNRLSNIKVLIVLDNVDELEQLENLAIKPKLLLKGSRMVITTTDEHILKVYEGDVLIHKVSLLNENDARELFCRKAFKSEEQSSGCVELIPEVLTYAQCLPLAIRVLGSFLCARDAVEWRDVLNRLENSPDNKIMNVLQISVDGLHYEEKQIFLHIACFCKGEREDYVKRILECFELHSHIGISRLIEKSLITISNEEILMHEMIQELGKKIVRDQSPEEPGSRSRIWLRKDFFHVLTTETGTEKVKAIVLNKKEEMSECSVDGLSRMKELTLLILYHTKISGSLEFLSDRLRYLLWHDYPFASLPPYFTVSNLVELNMPNSHIKRLWEGCKSCPNLKRIDLSNSSYLTETPDFSRIIKLERLDLSGCMSLSHVHSSIGLLKNLAFLNLRNCYNLVIIDFGRVGNMSSLRVIHLSGCVKLKSTPDFTRTTYLEYLDMDNCSSLSTIHESIEVLSNLTFLSLRYCGKLVSVSDRIYSLVSLQTLDLCGCFYLAGLLPRQASSSHLKSLILLDLSFCNLQEVPDAIGELKCLERLNLQGNNIVFVPNSFEGLHCLAYLNLSNCHKLTFLLDLPIGGATSGGRYFKRVSGSRDHRSGLYLLNCLKMADILSKPWGCWSLELAWLFRLIKESYHFRCGFDIVVPWGLEIPRWFAKRFEGDSVIRIVEFSVDEDWMGFAFCVIFGQGNDYAYGDSSSHSFYLSFVSKHTEEYFDMPHDLKVQYSVRSNHLWIIYISREHCHFVKTGAHITFKAQPSVKIHTWGMRSIFRKDVHDFKRMQQGQPLPFPPNEVHPVNFVYVQKSNTNSGPIFQLAYNWLLTKEDEVEKNDAEVKENNLSYAGF</sequence>
<reference evidence="5 6" key="1">
    <citation type="submission" date="2024-01" db="EMBL/GenBank/DDBJ databases">
        <title>The genomes of 5 underutilized Papilionoideae crops provide insights into root nodulation and disease resistanc.</title>
        <authorList>
            <person name="Jiang F."/>
        </authorList>
    </citation>
    <scope>NUCLEOTIDE SEQUENCE [LARGE SCALE GENOMIC DNA]</scope>
    <source>
        <strain evidence="5">JINMINGXINNONG_FW02</strain>
        <tissue evidence="5">Leaves</tissue>
    </source>
</reference>
<proteinExistence type="predicted"/>
<dbReference type="Gene3D" id="3.40.50.10140">
    <property type="entry name" value="Toll/interleukin-1 receptor homology (TIR) domain"/>
    <property type="match status" value="1"/>
</dbReference>
<dbReference type="SMART" id="SM00255">
    <property type="entry name" value="TIR"/>
    <property type="match status" value="1"/>
</dbReference>
<dbReference type="Gene3D" id="3.40.50.300">
    <property type="entry name" value="P-loop containing nucleotide triphosphate hydrolases"/>
    <property type="match status" value="1"/>
</dbReference>
<dbReference type="Pfam" id="PF01582">
    <property type="entry name" value="TIR"/>
    <property type="match status" value="1"/>
</dbReference>
<dbReference type="Pfam" id="PF00931">
    <property type="entry name" value="NB-ARC"/>
    <property type="match status" value="1"/>
</dbReference>
<dbReference type="InterPro" id="IPR044974">
    <property type="entry name" value="Disease_R_plants"/>
</dbReference>
<dbReference type="Gene3D" id="3.80.10.10">
    <property type="entry name" value="Ribonuclease Inhibitor"/>
    <property type="match status" value="3"/>
</dbReference>
<dbReference type="InterPro" id="IPR032675">
    <property type="entry name" value="LRR_dom_sf"/>
</dbReference>
<evidence type="ECO:0000256" key="3">
    <source>
        <dbReference type="ARBA" id="ARBA00023027"/>
    </source>
</evidence>
<dbReference type="EMBL" id="JAYMYR010000010">
    <property type="protein sequence ID" value="KAK7335410.1"/>
    <property type="molecule type" value="Genomic_DNA"/>
</dbReference>
<dbReference type="PROSITE" id="PS50104">
    <property type="entry name" value="TIR"/>
    <property type="match status" value="1"/>
</dbReference>
<dbReference type="GO" id="GO:0007165">
    <property type="term" value="P:signal transduction"/>
    <property type="evidence" value="ECO:0007669"/>
    <property type="project" value="InterPro"/>
</dbReference>
<gene>
    <name evidence="5" type="ORF">VNO80_27233</name>
</gene>